<name>A0A0F9KMN8_9ZZZZ</name>
<dbReference type="AlphaFoldDB" id="A0A0F9KMN8"/>
<dbReference type="InterPro" id="IPR013320">
    <property type="entry name" value="ConA-like_dom_sf"/>
</dbReference>
<gene>
    <name evidence="1" type="ORF">LCGC14_1684730</name>
</gene>
<comment type="caution">
    <text evidence="1">The sequence shown here is derived from an EMBL/GenBank/DDBJ whole genome shotgun (WGS) entry which is preliminary data.</text>
</comment>
<sequence>MMKRSITILFLFCFCVSAFGQLKMFGQLPSGQYAEGLVFIWRGIEAGNVVDESFYRNHGTITGATWVGNGLSYNGTTDTVEIGTAIGKPSKATIIVRFAVNDWGNTGLVVESADNGGSNTTWGIRCQDATNNLEYWVSTGAANQRWLAGTGEWDSTEFPAGQFNTIAFTHDGSNLYYYKNGVQKNTTAQSTANSGSPTGLRIGKLGTLANWTINGIIEYVFIYDRALSATEIAALYINPDLPMQQEPIWQLFSPAAPAAGQVILITKAEQDYGLMLPWLMSEWLYPNAIQ</sequence>
<evidence type="ECO:0008006" key="2">
    <source>
        <dbReference type="Google" id="ProtNLM"/>
    </source>
</evidence>
<dbReference type="SUPFAM" id="SSF49899">
    <property type="entry name" value="Concanavalin A-like lectins/glucanases"/>
    <property type="match status" value="1"/>
</dbReference>
<dbReference type="Gene3D" id="2.60.120.200">
    <property type="match status" value="1"/>
</dbReference>
<proteinExistence type="predicted"/>
<organism evidence="1">
    <name type="scientific">marine sediment metagenome</name>
    <dbReference type="NCBI Taxonomy" id="412755"/>
    <lineage>
        <taxon>unclassified sequences</taxon>
        <taxon>metagenomes</taxon>
        <taxon>ecological metagenomes</taxon>
    </lineage>
</organism>
<evidence type="ECO:0000313" key="1">
    <source>
        <dbReference type="EMBL" id="KKM16550.1"/>
    </source>
</evidence>
<dbReference type="EMBL" id="LAZR01014649">
    <property type="protein sequence ID" value="KKM16550.1"/>
    <property type="molecule type" value="Genomic_DNA"/>
</dbReference>
<dbReference type="Pfam" id="PF13385">
    <property type="entry name" value="Laminin_G_3"/>
    <property type="match status" value="1"/>
</dbReference>
<accession>A0A0F9KMN8</accession>
<protein>
    <recommendedName>
        <fullName evidence="2">LamG-like jellyroll fold domain-containing protein</fullName>
    </recommendedName>
</protein>
<reference evidence="1" key="1">
    <citation type="journal article" date="2015" name="Nature">
        <title>Complex archaea that bridge the gap between prokaryotes and eukaryotes.</title>
        <authorList>
            <person name="Spang A."/>
            <person name="Saw J.H."/>
            <person name="Jorgensen S.L."/>
            <person name="Zaremba-Niedzwiedzka K."/>
            <person name="Martijn J."/>
            <person name="Lind A.E."/>
            <person name="van Eijk R."/>
            <person name="Schleper C."/>
            <person name="Guy L."/>
            <person name="Ettema T.J."/>
        </authorList>
    </citation>
    <scope>NUCLEOTIDE SEQUENCE</scope>
</reference>